<name>Q8DMP1_THEVB</name>
<gene>
    <name evidence="1" type="ordered locus">tll0070</name>
</gene>
<keyword evidence="2" id="KW-1185">Reference proteome</keyword>
<accession>Q8DMP1</accession>
<dbReference type="Proteomes" id="UP000000440">
    <property type="component" value="Chromosome"/>
</dbReference>
<proteinExistence type="predicted"/>
<dbReference type="AlphaFoldDB" id="Q8DMP1"/>
<dbReference type="EMBL" id="BA000039">
    <property type="protein sequence ID" value="BAC07623.1"/>
    <property type="molecule type" value="Genomic_DNA"/>
</dbReference>
<evidence type="ECO:0000313" key="2">
    <source>
        <dbReference type="Proteomes" id="UP000000440"/>
    </source>
</evidence>
<dbReference type="Pfam" id="PF08894">
    <property type="entry name" value="DUF1838"/>
    <property type="match status" value="1"/>
</dbReference>
<dbReference type="PATRIC" id="fig|197221.4.peg.72"/>
<evidence type="ECO:0000313" key="1">
    <source>
        <dbReference type="EMBL" id="BAC07623.1"/>
    </source>
</evidence>
<sequence>MAAAELVQKWLSARDWVRVRADLRGKTTFIAWQGAVYSFVPQERRRHLFNILGMSAARCLPHPEGGWYFLSRELTFYLDPENGSLCDRWHNPWIGAVVPVIPVANDPVQGLFRREVPAQVGEQTTTFQFDLFPYYDNPLASDQRFQAYSPQPIYQAAELFKLTVATADLQQDTPTITNVHLCWSRIGPWLPWMKMGDRPGYLIYSATGCKALTVEDLPPLLQEQLERLPQYREAPREYREGADMTSWLYFQEHFEAYLEKLGEPSPDLGRSPPEPTDQ</sequence>
<dbReference type="EnsemblBacteria" id="BAC07623">
    <property type="protein sequence ID" value="BAC07623"/>
    <property type="gene ID" value="BAC07623"/>
</dbReference>
<reference evidence="1 2" key="1">
    <citation type="journal article" date="2002" name="DNA Res.">
        <title>Complete genome structure of the thermophilic cyanobacterium Thermosynechococcus elongatus BP-1.</title>
        <authorList>
            <person name="Nakamura Y."/>
            <person name="Kaneko T."/>
            <person name="Sato S."/>
            <person name="Ikeuchi M."/>
            <person name="Katoh H."/>
            <person name="Sasamoto S."/>
            <person name="Watanabe A."/>
            <person name="Iriguchi M."/>
            <person name="Kawashima K."/>
            <person name="Kimura T."/>
            <person name="Kishida Y."/>
            <person name="Kiyokawa C."/>
            <person name="Kohara M."/>
            <person name="Matsumoto M."/>
            <person name="Matsuno A."/>
            <person name="Nakazaki N."/>
            <person name="Shimpo S."/>
            <person name="Sugimoto M."/>
            <person name="Takeuchi C."/>
            <person name="Yamada M."/>
            <person name="Tabata S."/>
        </authorList>
    </citation>
    <scope>NUCLEOTIDE SEQUENCE [LARGE SCALE GENOMIC DNA]</scope>
    <source>
        <strain evidence="2">IAM M-273 / NIES-2133 / BP-1</strain>
    </source>
</reference>
<dbReference type="KEGG" id="tel:tll0070"/>
<protein>
    <submittedName>
        <fullName evidence="1">Tll0070 protein</fullName>
    </submittedName>
</protein>
<dbReference type="InterPro" id="IPR014990">
    <property type="entry name" value="DUF1838"/>
</dbReference>
<organism evidence="1 2">
    <name type="scientific">Thermosynechococcus vestitus (strain NIES-2133 / IAM M-273 / BP-1)</name>
    <dbReference type="NCBI Taxonomy" id="197221"/>
    <lineage>
        <taxon>Bacteria</taxon>
        <taxon>Bacillati</taxon>
        <taxon>Cyanobacteriota</taxon>
        <taxon>Cyanophyceae</taxon>
        <taxon>Acaryochloridales</taxon>
        <taxon>Thermosynechococcaceae</taxon>
        <taxon>Thermosynechococcus</taxon>
    </lineage>
</organism>
<dbReference type="eggNOG" id="ENOG502Z8YY">
    <property type="taxonomic scope" value="Bacteria"/>
</dbReference>
<dbReference type="STRING" id="197221.gene:10746648"/>
<dbReference type="RefSeq" id="WP_011055925.1">
    <property type="nucleotide sequence ID" value="NC_004113.1"/>
</dbReference>